<organism evidence="4 5">
    <name type="scientific">Limihaloglobus sulfuriphilus</name>
    <dbReference type="NCBI Taxonomy" id="1851148"/>
    <lineage>
        <taxon>Bacteria</taxon>
        <taxon>Pseudomonadati</taxon>
        <taxon>Planctomycetota</taxon>
        <taxon>Phycisphaerae</taxon>
        <taxon>Sedimentisphaerales</taxon>
        <taxon>Sedimentisphaeraceae</taxon>
        <taxon>Limihaloglobus</taxon>
    </lineage>
</organism>
<dbReference type="Proteomes" id="UP000188181">
    <property type="component" value="Chromosome"/>
</dbReference>
<keyword evidence="1" id="KW-0479">Metal-binding</keyword>
<evidence type="ECO:0000256" key="1">
    <source>
        <dbReference type="ARBA" id="ARBA00022723"/>
    </source>
</evidence>
<dbReference type="InterPro" id="IPR000917">
    <property type="entry name" value="Sulfatase_N"/>
</dbReference>
<dbReference type="KEGG" id="pbas:SMSP2_00859"/>
<dbReference type="Pfam" id="PF00884">
    <property type="entry name" value="Sulfatase"/>
    <property type="match status" value="1"/>
</dbReference>
<reference evidence="5" key="1">
    <citation type="submission" date="2017-02" db="EMBL/GenBank/DDBJ databases">
        <title>Comparative genomics and description of representatives of a novel lineage of planctomycetes thriving in anoxic sediments.</title>
        <authorList>
            <person name="Spring S."/>
            <person name="Bunk B."/>
            <person name="Sproer C."/>
        </authorList>
    </citation>
    <scope>NUCLEOTIDE SEQUENCE [LARGE SCALE GENOMIC DNA]</scope>
    <source>
        <strain evidence="5">SM-Chi-D1</strain>
    </source>
</reference>
<proteinExistence type="predicted"/>
<dbReference type="RefSeq" id="WP_146682767.1">
    <property type="nucleotide sequence ID" value="NZ_CP019646.1"/>
</dbReference>
<dbReference type="EC" id="3.1.6.1" evidence="4"/>
<accession>A0A1Q2MDW8</accession>
<dbReference type="PANTHER" id="PTHR45953:SF1">
    <property type="entry name" value="IDURONATE 2-SULFATASE"/>
    <property type="match status" value="1"/>
</dbReference>
<dbReference type="InterPro" id="IPR017850">
    <property type="entry name" value="Alkaline_phosphatase_core_sf"/>
</dbReference>
<dbReference type="GO" id="GO:0046872">
    <property type="term" value="F:metal ion binding"/>
    <property type="evidence" value="ECO:0007669"/>
    <property type="project" value="UniProtKB-KW"/>
</dbReference>
<dbReference type="GO" id="GO:0005737">
    <property type="term" value="C:cytoplasm"/>
    <property type="evidence" value="ECO:0007669"/>
    <property type="project" value="TreeGrafter"/>
</dbReference>
<gene>
    <name evidence="4" type="ORF">SMSP2_00859</name>
</gene>
<keyword evidence="2 4" id="KW-0378">Hydrolase</keyword>
<dbReference type="STRING" id="1851148.SMSP2_00859"/>
<evidence type="ECO:0000256" key="2">
    <source>
        <dbReference type="ARBA" id="ARBA00022801"/>
    </source>
</evidence>
<dbReference type="PANTHER" id="PTHR45953">
    <property type="entry name" value="IDURONATE 2-SULFATASE"/>
    <property type="match status" value="1"/>
</dbReference>
<feature type="domain" description="Sulfatase N-terminal" evidence="3">
    <location>
        <begin position="56"/>
        <end position="434"/>
    </location>
</feature>
<dbReference type="Gene3D" id="3.40.720.10">
    <property type="entry name" value="Alkaline Phosphatase, subunit A"/>
    <property type="match status" value="1"/>
</dbReference>
<dbReference type="GO" id="GO:0004065">
    <property type="term" value="F:arylsulfatase activity"/>
    <property type="evidence" value="ECO:0007669"/>
    <property type="project" value="UniProtKB-EC"/>
</dbReference>
<dbReference type="SUPFAM" id="SSF53649">
    <property type="entry name" value="Alkaline phosphatase-like"/>
    <property type="match status" value="1"/>
</dbReference>
<sequence precursor="true">MSINTSVSRRNFIKAAAGTTASASSALAGIDGILQRTKNETSINPGYLRDIPEDVNILFILSDQHRGDFLGNRGRQTQLKTPYLDMLAENGIGFNRGYTACPLCVPARPAYLTGKYPSGYGLTEREGKGKWHYRVVLDKQYTLPEHLHKHGYHTANFGKAHLVGETEEQLFGFQEREIGFTYDNEDYRKATSEAIVTEYLENGSGGYGGGKEAYNTEYLASRVDYHAHFDTIVVDRALDFMKRNKGRKWYLQVGLEKPHPTLYPPVEFINDVDPSKVVIPENWDQFFGDDIPARKRNKQRNNMNKGYYETYKDPETGEWSRRLRPESRGWTEKDVRNAVAAYIACINYVDHEIGRLLHGLKELGQLDKTLIVYASDHGEMCLDHGMVQKTCLQEGAINVPIILCGPGVKKTGPFDRGPAELTDLFPTYCDYLGIETPDGLAGRSLIETLKEGKIPDKDIAYCEYFWDSNNKNQRGWERAVVSRRWKYIDNGEFEPELYDLEQDPGENKNLAFDPKYSSILEQMREKMNKRKAECGIV</sequence>
<protein>
    <submittedName>
        <fullName evidence="4">Arylsulfatase</fullName>
        <ecNumber evidence="4">3.1.6.1</ecNumber>
    </submittedName>
</protein>
<evidence type="ECO:0000259" key="3">
    <source>
        <dbReference type="Pfam" id="PF00884"/>
    </source>
</evidence>
<keyword evidence="5" id="KW-1185">Reference proteome</keyword>
<dbReference type="AlphaFoldDB" id="A0A1Q2MDW8"/>
<evidence type="ECO:0000313" key="4">
    <source>
        <dbReference type="EMBL" id="AQQ70507.1"/>
    </source>
</evidence>
<dbReference type="EMBL" id="CP019646">
    <property type="protein sequence ID" value="AQQ70507.1"/>
    <property type="molecule type" value="Genomic_DNA"/>
</dbReference>
<name>A0A1Q2MDW8_9BACT</name>
<dbReference type="OrthoDB" id="9763613at2"/>
<evidence type="ECO:0000313" key="5">
    <source>
        <dbReference type="Proteomes" id="UP000188181"/>
    </source>
</evidence>